<sequence>MPKKVEEPPKKVEEPKPSPPPPKKVEEPPKPPPEEKKEKEPSPPPPSPPPGEKKEEEKKPESPPEEAAPKAEGVVTDIDLTKKEEQQELADRLLQEERRQSQLDPANPIIVSSLLLPESEQKKLDAQVEKWTKLAIDIAYGDRIFFKFANYFERGTLKVRLYCIAFYHGEDPNYISLLSGHRTALARPQLHPEFPASRLKCVFDDEIVLPFDASSKGFHVGVVAVMAQKKKTGEGEFMRKLIGLTEAIDARKNKIRLSRTAPWPLFVPVDLLDPEVSNPQISGELYFSVEGFEADDGPEMPKDNVLRVSFDFGAKERLQAKAAAKAAALEAAKREAEVAAAKEEPLGFFQRLFGKKKKVEELAPPAKQKSTTPTKEYKIKDSLAQVPLPKEHKPSFMNILENPSRPDDKTKDEKDVLKLVRAKVQVTPKIVALQPKDSTGGGKKGLERGLSSSSISSSMELPKVAGGLKVPPRAPPKRQQSSKASATASTVGVKSSTVVSKSGKLPDGDKAKKADDQTSPQDAKAARGPLAAPATPSSKMPPGSGKETAKAKGGAAGDLTKSRSGVGTSKAVGKENTKASSPSGGKKEPATTGKKSPSGGGTPTSAKKAAGSEAAPPPQKKQGGAAATAPAKDGKKAASASTTKKAGGPPPEKQGKAGGSPPPAKKTTGEAGDKKASTPEGKAKQGVEGKEEAPTKKKAVSGTSTSQKATAKADGKTAASKTTADAKGAGGGGGGTKPAGAASKPSTASTGKKTSSTGA</sequence>
<feature type="compositionally biased region" description="Low complexity" evidence="2">
    <location>
        <begin position="526"/>
        <end position="536"/>
    </location>
</feature>
<dbReference type="RefSeq" id="XP_067925142.1">
    <property type="nucleotide sequence ID" value="XM_068062878.1"/>
</dbReference>
<evidence type="ECO:0000256" key="1">
    <source>
        <dbReference type="SAM" id="Coils"/>
    </source>
</evidence>
<evidence type="ECO:0000313" key="3">
    <source>
        <dbReference type="EMBL" id="PHJ23466.1"/>
    </source>
</evidence>
<keyword evidence="4" id="KW-1185">Reference proteome</keyword>
<feature type="compositionally biased region" description="Low complexity" evidence="2">
    <location>
        <begin position="708"/>
        <end position="727"/>
    </location>
</feature>
<dbReference type="EMBL" id="MIGC01001107">
    <property type="protein sequence ID" value="PHJ23466.1"/>
    <property type="molecule type" value="Genomic_DNA"/>
</dbReference>
<feature type="region of interest" description="Disordered" evidence="2">
    <location>
        <begin position="390"/>
        <end position="412"/>
    </location>
</feature>
<comment type="caution">
    <text evidence="3">The sequence shown here is derived from an EMBL/GenBank/DDBJ whole genome shotgun (WGS) entry which is preliminary data.</text>
</comment>
<dbReference type="GeneID" id="94426089"/>
<feature type="compositionally biased region" description="Basic and acidic residues" evidence="2">
    <location>
        <begin position="504"/>
        <end position="516"/>
    </location>
</feature>
<feature type="region of interest" description="Disordered" evidence="2">
    <location>
        <begin position="1"/>
        <end position="75"/>
    </location>
</feature>
<feature type="compositionally biased region" description="Gly residues" evidence="2">
    <location>
        <begin position="728"/>
        <end position="737"/>
    </location>
</feature>
<feature type="compositionally biased region" description="Basic and acidic residues" evidence="2">
    <location>
        <begin position="1"/>
        <end position="16"/>
    </location>
</feature>
<proteinExistence type="predicted"/>
<feature type="compositionally biased region" description="Low complexity" evidence="2">
    <location>
        <begin position="738"/>
        <end position="759"/>
    </location>
</feature>
<evidence type="ECO:0000256" key="2">
    <source>
        <dbReference type="SAM" id="MobiDB-lite"/>
    </source>
</evidence>
<gene>
    <name evidence="3" type="ORF">CSUI_002679</name>
</gene>
<protein>
    <submittedName>
        <fullName evidence="3">Uncharacterized protein</fullName>
    </submittedName>
</protein>
<evidence type="ECO:0000313" key="4">
    <source>
        <dbReference type="Proteomes" id="UP000221165"/>
    </source>
</evidence>
<feature type="compositionally biased region" description="Basic and acidic residues" evidence="2">
    <location>
        <begin position="667"/>
        <end position="695"/>
    </location>
</feature>
<dbReference type="AlphaFoldDB" id="A0A2C6L8G3"/>
<feature type="non-terminal residue" evidence="3">
    <location>
        <position position="759"/>
    </location>
</feature>
<feature type="compositionally biased region" description="Low complexity" evidence="2">
    <location>
        <begin position="481"/>
        <end position="503"/>
    </location>
</feature>
<feature type="region of interest" description="Disordered" evidence="2">
    <location>
        <begin position="431"/>
        <end position="759"/>
    </location>
</feature>
<name>A0A2C6L8G3_9APIC</name>
<organism evidence="3 4">
    <name type="scientific">Cystoisospora suis</name>
    <dbReference type="NCBI Taxonomy" id="483139"/>
    <lineage>
        <taxon>Eukaryota</taxon>
        <taxon>Sar</taxon>
        <taxon>Alveolata</taxon>
        <taxon>Apicomplexa</taxon>
        <taxon>Conoidasida</taxon>
        <taxon>Coccidia</taxon>
        <taxon>Eucoccidiorida</taxon>
        <taxon>Eimeriorina</taxon>
        <taxon>Sarcocystidae</taxon>
        <taxon>Cystoisospora</taxon>
    </lineage>
</organism>
<feature type="coiled-coil region" evidence="1">
    <location>
        <begin position="315"/>
        <end position="344"/>
    </location>
</feature>
<feature type="compositionally biased region" description="Low complexity" evidence="2">
    <location>
        <begin position="637"/>
        <end position="647"/>
    </location>
</feature>
<dbReference type="VEuPathDB" id="ToxoDB:CSUI_002679"/>
<keyword evidence="1" id="KW-0175">Coiled coil</keyword>
<reference evidence="3 4" key="1">
    <citation type="journal article" date="2017" name="Int. J. Parasitol.">
        <title>The genome of the protozoan parasite Cystoisospora suis and a reverse vaccinology approach to identify vaccine candidates.</title>
        <authorList>
            <person name="Palmieri N."/>
            <person name="Shrestha A."/>
            <person name="Ruttkowski B."/>
            <person name="Beck T."/>
            <person name="Vogl C."/>
            <person name="Tomley F."/>
            <person name="Blake D.P."/>
            <person name="Joachim A."/>
        </authorList>
    </citation>
    <scope>NUCLEOTIDE SEQUENCE [LARGE SCALE GENOMIC DNA]</scope>
    <source>
        <strain evidence="3 4">Wien I</strain>
    </source>
</reference>
<dbReference type="Proteomes" id="UP000221165">
    <property type="component" value="Unassembled WGS sequence"/>
</dbReference>
<dbReference type="OrthoDB" id="354760at2759"/>
<feature type="compositionally biased region" description="Basic and acidic residues" evidence="2">
    <location>
        <begin position="23"/>
        <end position="41"/>
    </location>
</feature>
<feature type="compositionally biased region" description="Basic and acidic residues" evidence="2">
    <location>
        <begin position="51"/>
        <end position="62"/>
    </location>
</feature>
<feature type="compositionally biased region" description="Low complexity" evidence="2">
    <location>
        <begin position="590"/>
        <end position="607"/>
    </location>
</feature>
<accession>A0A2C6L8G3</accession>